<dbReference type="KEGG" id="acr:Acry_0890"/>
<feature type="transmembrane region" description="Helical" evidence="1">
    <location>
        <begin position="6"/>
        <end position="28"/>
    </location>
</feature>
<reference evidence="2 3" key="1">
    <citation type="submission" date="2007-05" db="EMBL/GenBank/DDBJ databases">
        <title>Complete sequence of chromosome of Acidiphilium cryptum JF-5.</title>
        <authorList>
            <consortium name="US DOE Joint Genome Institute"/>
            <person name="Copeland A."/>
            <person name="Lucas S."/>
            <person name="Lapidus A."/>
            <person name="Barry K."/>
            <person name="Detter J.C."/>
            <person name="Glavina del Rio T."/>
            <person name="Hammon N."/>
            <person name="Israni S."/>
            <person name="Dalin E."/>
            <person name="Tice H."/>
            <person name="Pitluck S."/>
            <person name="Sims D."/>
            <person name="Brettin T."/>
            <person name="Bruce D."/>
            <person name="Han C."/>
            <person name="Schmutz J."/>
            <person name="Larimer F."/>
            <person name="Land M."/>
            <person name="Hauser L."/>
            <person name="Kyrpides N."/>
            <person name="Kim E."/>
            <person name="Magnuson T."/>
            <person name="Richardson P."/>
        </authorList>
    </citation>
    <scope>NUCLEOTIDE SEQUENCE [LARGE SCALE GENOMIC DNA]</scope>
    <source>
        <strain evidence="2 3">JF-5</strain>
    </source>
</reference>
<name>A5FWX7_ACICJ</name>
<evidence type="ECO:0000313" key="2">
    <source>
        <dbReference type="EMBL" id="ABQ30109.1"/>
    </source>
</evidence>
<evidence type="ECO:0008006" key="4">
    <source>
        <dbReference type="Google" id="ProtNLM"/>
    </source>
</evidence>
<sequence>MSRHDSGFILLETLVAFVIAALAVAVLYRAAFDGAAGVAIGGREAAAVERAQSRLAALAAFAPRGHYVRTGQDGGGFRYREEAAPLPVAKGAPLRALRLSVSERWGRAGRTVTLVTIRVAPP</sequence>
<organism evidence="2 3">
    <name type="scientific">Acidiphilium cryptum (strain JF-5)</name>
    <dbReference type="NCBI Taxonomy" id="349163"/>
    <lineage>
        <taxon>Bacteria</taxon>
        <taxon>Pseudomonadati</taxon>
        <taxon>Pseudomonadota</taxon>
        <taxon>Alphaproteobacteria</taxon>
        <taxon>Acetobacterales</taxon>
        <taxon>Acidocellaceae</taxon>
        <taxon>Acidiphilium</taxon>
    </lineage>
</organism>
<keyword evidence="3" id="KW-1185">Reference proteome</keyword>
<evidence type="ECO:0000256" key="1">
    <source>
        <dbReference type="SAM" id="Phobius"/>
    </source>
</evidence>
<dbReference type="STRING" id="349163.Acry_0890"/>
<keyword evidence="1" id="KW-1133">Transmembrane helix</keyword>
<protein>
    <recommendedName>
        <fullName evidence="4">General secretion pathway protein I</fullName>
    </recommendedName>
</protein>
<keyword evidence="1" id="KW-0472">Membrane</keyword>
<dbReference type="Proteomes" id="UP000000245">
    <property type="component" value="Chromosome"/>
</dbReference>
<dbReference type="EMBL" id="CP000697">
    <property type="protein sequence ID" value="ABQ30109.1"/>
    <property type="molecule type" value="Genomic_DNA"/>
</dbReference>
<gene>
    <name evidence="2" type="ordered locus">Acry_0890</name>
</gene>
<dbReference type="HOGENOM" id="CLU_2021699_0_0_5"/>
<dbReference type="AlphaFoldDB" id="A5FWX7"/>
<keyword evidence="1" id="KW-0812">Transmembrane</keyword>
<proteinExistence type="predicted"/>
<dbReference type="RefSeq" id="WP_011941851.1">
    <property type="nucleotide sequence ID" value="NC_009484.1"/>
</dbReference>
<accession>A5FWX7</accession>
<evidence type="ECO:0000313" key="3">
    <source>
        <dbReference type="Proteomes" id="UP000000245"/>
    </source>
</evidence>